<dbReference type="Gene3D" id="3.30.1490.100">
    <property type="entry name" value="DNA polymerase, Y-family, little finger domain"/>
    <property type="match status" value="1"/>
</dbReference>
<reference evidence="7 8" key="1">
    <citation type="journal article" date="2008" name="Int. J. Syst. Evol. Microbiol.">
        <title>Neptunomonas japonica sp. nov., an Osedax japonicus symbiont-like bacterium isolated from sediment adjacent to sperm whale carcasses off Kagoshima, Japan.</title>
        <authorList>
            <person name="Miyazaki M."/>
            <person name="Nogi Y."/>
            <person name="Fujiwara Y."/>
            <person name="Kawato M."/>
            <person name="Kubokawa K."/>
            <person name="Horikoshi K."/>
        </authorList>
    </citation>
    <scope>NUCLEOTIDE SEQUENCE [LARGE SCALE GENOMIC DNA]</scope>
    <source>
        <strain evidence="7 8">JAMM 1380</strain>
    </source>
</reference>
<dbReference type="AlphaFoldDB" id="A0A7R6P9W8"/>
<gene>
    <name evidence="7" type="primary">umuC</name>
    <name evidence="7" type="ORF">NEJAP_1994</name>
</gene>
<organism evidence="7 8">
    <name type="scientific">Neptunomonas japonica JAMM 1380</name>
    <dbReference type="NCBI Taxonomy" id="1441457"/>
    <lineage>
        <taxon>Bacteria</taxon>
        <taxon>Pseudomonadati</taxon>
        <taxon>Pseudomonadota</taxon>
        <taxon>Gammaproteobacteria</taxon>
        <taxon>Oceanospirillales</taxon>
        <taxon>Oceanospirillaceae</taxon>
        <taxon>Neptunomonas</taxon>
    </lineage>
</organism>
<evidence type="ECO:0000259" key="6">
    <source>
        <dbReference type="PROSITE" id="PS50173"/>
    </source>
</evidence>
<dbReference type="NCBIfam" id="NF002955">
    <property type="entry name" value="PRK03609.1"/>
    <property type="match status" value="1"/>
</dbReference>
<keyword evidence="8" id="KW-1185">Reference proteome</keyword>
<dbReference type="GO" id="GO:0009432">
    <property type="term" value="P:SOS response"/>
    <property type="evidence" value="ECO:0007669"/>
    <property type="project" value="UniProtKB-KW"/>
</dbReference>
<proteinExistence type="inferred from homology"/>
<evidence type="ECO:0000313" key="8">
    <source>
        <dbReference type="Proteomes" id="UP000595332"/>
    </source>
</evidence>
<name>A0A7R6P9W8_9GAMM</name>
<dbReference type="InterPro" id="IPR036775">
    <property type="entry name" value="DNA_pol_Y-fam_lit_finger_sf"/>
</dbReference>
<dbReference type="InterPro" id="IPR050116">
    <property type="entry name" value="DNA_polymerase-Y"/>
</dbReference>
<dbReference type="InterPro" id="IPR043128">
    <property type="entry name" value="Rev_trsase/Diguanyl_cyclase"/>
</dbReference>
<dbReference type="GO" id="GO:0003887">
    <property type="term" value="F:DNA-directed DNA polymerase activity"/>
    <property type="evidence" value="ECO:0007669"/>
    <property type="project" value="TreeGrafter"/>
</dbReference>
<dbReference type="Proteomes" id="UP000595332">
    <property type="component" value="Chromosome"/>
</dbReference>
<dbReference type="GO" id="GO:0005829">
    <property type="term" value="C:cytosol"/>
    <property type="evidence" value="ECO:0007669"/>
    <property type="project" value="TreeGrafter"/>
</dbReference>
<dbReference type="EMBL" id="AP014546">
    <property type="protein sequence ID" value="BBB29944.1"/>
    <property type="molecule type" value="Genomic_DNA"/>
</dbReference>
<dbReference type="PANTHER" id="PTHR11076:SF34">
    <property type="entry name" value="PROTEIN UMUC"/>
    <property type="match status" value="1"/>
</dbReference>
<evidence type="ECO:0000313" key="7">
    <source>
        <dbReference type="EMBL" id="BBB29944.1"/>
    </source>
</evidence>
<dbReference type="InterPro" id="IPR043502">
    <property type="entry name" value="DNA/RNA_pol_sf"/>
</dbReference>
<keyword evidence="2" id="KW-0227">DNA damage</keyword>
<dbReference type="InterPro" id="IPR001126">
    <property type="entry name" value="UmuC"/>
</dbReference>
<dbReference type="GO" id="GO:0042276">
    <property type="term" value="P:error-prone translesion synthesis"/>
    <property type="evidence" value="ECO:0007669"/>
    <property type="project" value="TreeGrafter"/>
</dbReference>
<dbReference type="InterPro" id="IPR017961">
    <property type="entry name" value="DNA_pol_Y-fam_little_finger"/>
</dbReference>
<dbReference type="Pfam" id="PF13438">
    <property type="entry name" value="DUF4113"/>
    <property type="match status" value="1"/>
</dbReference>
<comment type="similarity">
    <text evidence="1">Belongs to the DNA polymerase type-Y family.</text>
</comment>
<dbReference type="PROSITE" id="PS50173">
    <property type="entry name" value="UMUC"/>
    <property type="match status" value="1"/>
</dbReference>
<dbReference type="Pfam" id="PF00817">
    <property type="entry name" value="IMS"/>
    <property type="match status" value="1"/>
</dbReference>
<keyword evidence="5" id="KW-0742">SOS response</keyword>
<dbReference type="GO" id="GO:0006281">
    <property type="term" value="P:DNA repair"/>
    <property type="evidence" value="ECO:0007669"/>
    <property type="project" value="UniProtKB-KW"/>
</dbReference>
<dbReference type="GO" id="GO:0003684">
    <property type="term" value="F:damaged DNA binding"/>
    <property type="evidence" value="ECO:0007669"/>
    <property type="project" value="InterPro"/>
</dbReference>
<dbReference type="InterPro" id="IPR024728">
    <property type="entry name" value="PolY_HhH_motif"/>
</dbReference>
<dbReference type="Gene3D" id="3.40.1170.60">
    <property type="match status" value="1"/>
</dbReference>
<dbReference type="CDD" id="cd01700">
    <property type="entry name" value="PolY_Pol_V_umuC"/>
    <property type="match status" value="1"/>
</dbReference>
<accession>A0A7R6P9W8</accession>
<dbReference type="KEGG" id="njp:NEJAP_1994"/>
<evidence type="ECO:0000256" key="1">
    <source>
        <dbReference type="ARBA" id="ARBA00010945"/>
    </source>
</evidence>
<dbReference type="SUPFAM" id="SSF100879">
    <property type="entry name" value="Lesion bypass DNA polymerase (Y-family), little finger domain"/>
    <property type="match status" value="1"/>
</dbReference>
<dbReference type="InterPro" id="IPR025188">
    <property type="entry name" value="DUF4113"/>
</dbReference>
<evidence type="ECO:0000256" key="4">
    <source>
        <dbReference type="ARBA" id="ARBA00023204"/>
    </source>
</evidence>
<dbReference type="PANTHER" id="PTHR11076">
    <property type="entry name" value="DNA REPAIR POLYMERASE UMUC / TRANSFERASE FAMILY MEMBER"/>
    <property type="match status" value="1"/>
</dbReference>
<protein>
    <submittedName>
        <fullName evidence="7">DNA polymerase V subunit UmuC</fullName>
    </submittedName>
</protein>
<dbReference type="Gene3D" id="3.30.70.270">
    <property type="match status" value="1"/>
</dbReference>
<dbReference type="Pfam" id="PF11799">
    <property type="entry name" value="IMS_C"/>
    <property type="match status" value="1"/>
</dbReference>
<evidence type="ECO:0000256" key="2">
    <source>
        <dbReference type="ARBA" id="ARBA00022763"/>
    </source>
</evidence>
<keyword evidence="4" id="KW-0234">DNA repair</keyword>
<dbReference type="Pfam" id="PF11798">
    <property type="entry name" value="IMS_HHH"/>
    <property type="match status" value="1"/>
</dbReference>
<dbReference type="RefSeq" id="WP_201347169.1">
    <property type="nucleotide sequence ID" value="NZ_AP014546.1"/>
</dbReference>
<feature type="domain" description="UmuC" evidence="6">
    <location>
        <begin position="5"/>
        <end position="190"/>
    </location>
</feature>
<evidence type="ECO:0000256" key="3">
    <source>
        <dbReference type="ARBA" id="ARBA00023199"/>
    </source>
</evidence>
<evidence type="ECO:0000256" key="5">
    <source>
        <dbReference type="ARBA" id="ARBA00023236"/>
    </source>
</evidence>
<sequence>MTPCFALVDCNNFYASCERLFRPDLRGRPIVVLSNNDGCIVARSAEAKALGIRMAVPLFEVQEQLLHENVQVFSSNYALYGDISARVMNILQQMVADIEVYSIDEAFLDLNSIDSASSLEVFGIQIKQRIQSWVGISVSVGIAPTKTLAKLANNAAKRYRKTAGVVDLTSQQRQEKLLNITPVKDVWGIGSRLAKQLNNVGIDTALQLARSQPGWIRQQFSISVERTVRELNGLSCIDMESSPPAKKQILCSRTFGVRVTDYKDIHAALCKHCERAAEKLREQGKQARAVSIFIKTSPFNPNASYYRESASCILDTPSHDTRDITQAAIQLLKTIYKEDLLYMKAGVMLADFYESGTFQTTLWDKPSSFRNSTALMQAIDKINKSGKGHICFAGQQRSNDWKMKQEKLSPAYTTRWSDIPSIR</sequence>
<keyword evidence="3" id="KW-0741">SOS mutagenesis</keyword>
<dbReference type="Gene3D" id="1.10.150.20">
    <property type="entry name" value="5' to 3' exonuclease, C-terminal subdomain"/>
    <property type="match status" value="1"/>
</dbReference>
<dbReference type="SUPFAM" id="SSF56672">
    <property type="entry name" value="DNA/RNA polymerases"/>
    <property type="match status" value="1"/>
</dbReference>